<feature type="domain" description="Methyltransferase type 11" evidence="8">
    <location>
        <begin position="56"/>
        <end position="160"/>
    </location>
</feature>
<proteinExistence type="inferred from homology"/>
<dbReference type="FunFam" id="3.40.50.150:FF:000150">
    <property type="entry name" value="methyltransferase-like protein 13 isoform X1"/>
    <property type="match status" value="1"/>
</dbReference>
<dbReference type="CDD" id="cd02440">
    <property type="entry name" value="AdoMet_MTases"/>
    <property type="match status" value="2"/>
</dbReference>
<dbReference type="Pfam" id="PF08241">
    <property type="entry name" value="Methyltransf_11"/>
    <property type="match status" value="1"/>
</dbReference>
<dbReference type="PANTHER" id="PTHR12176">
    <property type="entry name" value="SAM-DEPENDENT METHYLTRANSFERASE SUPERFAMILY PROTEIN"/>
    <property type="match status" value="1"/>
</dbReference>
<evidence type="ECO:0000256" key="4">
    <source>
        <dbReference type="ARBA" id="ARBA00023268"/>
    </source>
</evidence>
<dbReference type="GO" id="GO:0032259">
    <property type="term" value="P:methylation"/>
    <property type="evidence" value="ECO:0007669"/>
    <property type="project" value="UniProtKB-KW"/>
</dbReference>
<keyword evidence="2 10" id="KW-0489">Methyltransferase</keyword>
<evidence type="ECO:0000256" key="2">
    <source>
        <dbReference type="ARBA" id="ARBA00022603"/>
    </source>
</evidence>
<name>A0AA97KYP2_EUBMA</name>
<dbReference type="InterPro" id="IPR013216">
    <property type="entry name" value="Methyltransf_11"/>
</dbReference>
<evidence type="ECO:0000256" key="3">
    <source>
        <dbReference type="ARBA" id="ARBA00022679"/>
    </source>
</evidence>
<evidence type="ECO:0000259" key="8">
    <source>
        <dbReference type="Pfam" id="PF08241"/>
    </source>
</evidence>
<reference evidence="10" key="1">
    <citation type="submission" date="2025-08" db="UniProtKB">
        <authorList>
            <consortium name="RefSeq"/>
        </authorList>
    </citation>
    <scope>IDENTIFICATION</scope>
    <source>
        <tissue evidence="10">Blood</tissue>
    </source>
</reference>
<gene>
    <name evidence="10" type="primary">METTL13</name>
</gene>
<dbReference type="FunFam" id="3.40.50.150:FF:000110">
    <property type="entry name" value="methyltransferase-like protein 13 isoform X1"/>
    <property type="match status" value="1"/>
</dbReference>
<dbReference type="NCBIfam" id="NF037959">
    <property type="entry name" value="MFS_SpdSyn"/>
    <property type="match status" value="1"/>
</dbReference>
<dbReference type="GO" id="GO:0005737">
    <property type="term" value="C:cytoplasm"/>
    <property type="evidence" value="ECO:0007669"/>
    <property type="project" value="UniProtKB-ARBA"/>
</dbReference>
<dbReference type="Gene3D" id="3.40.50.150">
    <property type="entry name" value="Vaccinia Virus protein VP39"/>
    <property type="match status" value="2"/>
</dbReference>
<comment type="similarity">
    <text evidence="1">Belongs to the methyltransferase superfamily.</text>
</comment>
<evidence type="ECO:0000256" key="7">
    <source>
        <dbReference type="SAM" id="MobiDB-lite"/>
    </source>
</evidence>
<dbReference type="CTD" id="51603"/>
<dbReference type="Proteomes" id="UP001190640">
    <property type="component" value="Chromosome 5"/>
</dbReference>
<dbReference type="AlphaFoldDB" id="A0AA97KYP2"/>
<feature type="compositionally biased region" description="Basic residues" evidence="7">
    <location>
        <begin position="438"/>
        <end position="448"/>
    </location>
</feature>
<evidence type="ECO:0000313" key="10">
    <source>
        <dbReference type="RefSeq" id="XP_054835158.1"/>
    </source>
</evidence>
<dbReference type="GeneID" id="129329655"/>
<dbReference type="RefSeq" id="XP_054835158.1">
    <property type="nucleotide sequence ID" value="XM_054979183.1"/>
</dbReference>
<sequence length="698" mass="78158">MEGLRLLPRRAQDFGSAGYWERFFRERGERAFEWYGEWEELREPLGRYLRPRDSILVVGCGNSELSEQLYDEGYQSIINVDISERVIKQMGERSAHLRPKMSYLVMDVLQMDFPDGHFQVVLDKGTLDALLTDGEGAALARAEQMFAEIVRVLQFGGRYLCVSLAQAHVLKAAMEYFSKEGWMIRIHQASGKEAAASEGKFVLPVFVYVMTKIKKVPGSASSILELCADKHDKPIRFSALEHLIEAVTERQHYALLRSQLNKNPGVGNVCLELCCKDTGQARYTLHVVHCPTLKLSRNNRFAIFIIPQGRETEWLFGTEEGRKQLAVSAGFRRLVTVALHRDQHYEGMGAIQAELSEKVMELAPPGLQAQQQVPFLSVGGDIGVRTIQHRDVSSLSGEYVIEDVKGEDARYFRRLVFLSNRNVVQSEARLSSRASCKGNKKPKKKKKATSSDPVKPAAEPTSLSIDKSYLCCAHHRAMVAGLCLLKNPEQLPEAPIRVLVIGLGGGSLPLFIHDYFLQCTVDVVEIDPAILEVATRWFGFSTGDRLKVHIADGLVYVSSQAAEVPSSYDAIMFDVDSKDSALGMSCPPPAFVEKPFLQKVRALLKTEGIFILNLVCRDARLRDTVLAALKETFPLLYVRRIEGEVNEILFCQQQSRHKLPPGELRESAQILEKALRQPGCAWDSTYILADMLEAVQLA</sequence>
<dbReference type="Pfam" id="PF01564">
    <property type="entry name" value="Spermine_synth"/>
    <property type="match status" value="1"/>
</dbReference>
<evidence type="ECO:0000256" key="5">
    <source>
        <dbReference type="ARBA" id="ARBA00071300"/>
    </source>
</evidence>
<protein>
    <recommendedName>
        <fullName evidence="5">eEF1A lysine and N-terminal methyltransferase</fullName>
    </recommendedName>
    <alternativeName>
        <fullName evidence="6">Methyltransferase-like protein 13</fullName>
    </alternativeName>
</protein>
<keyword evidence="4" id="KW-0511">Multifunctional enzyme</keyword>
<evidence type="ECO:0000313" key="9">
    <source>
        <dbReference type="Proteomes" id="UP001190640"/>
    </source>
</evidence>
<dbReference type="InterPro" id="IPR029063">
    <property type="entry name" value="SAM-dependent_MTases_sf"/>
</dbReference>
<keyword evidence="3" id="KW-0808">Transferase</keyword>
<organism evidence="9 10">
    <name type="scientific">Eublepharis macularius</name>
    <name type="common">Leopard gecko</name>
    <name type="synonym">Cyrtodactylus macularius</name>
    <dbReference type="NCBI Taxonomy" id="481883"/>
    <lineage>
        <taxon>Eukaryota</taxon>
        <taxon>Metazoa</taxon>
        <taxon>Chordata</taxon>
        <taxon>Craniata</taxon>
        <taxon>Vertebrata</taxon>
        <taxon>Euteleostomi</taxon>
        <taxon>Lepidosauria</taxon>
        <taxon>Squamata</taxon>
        <taxon>Bifurcata</taxon>
        <taxon>Gekkota</taxon>
        <taxon>Eublepharidae</taxon>
        <taxon>Eublepharinae</taxon>
        <taxon>Eublepharis</taxon>
    </lineage>
</organism>
<dbReference type="SUPFAM" id="SSF53335">
    <property type="entry name" value="S-adenosyl-L-methionine-dependent methyltransferases"/>
    <property type="match status" value="2"/>
</dbReference>
<dbReference type="PANTHER" id="PTHR12176:SF78">
    <property type="entry name" value="EEF1A LYSINE AND N-TERMINAL METHYLTRANSFERASE"/>
    <property type="match status" value="1"/>
</dbReference>
<evidence type="ECO:0000256" key="1">
    <source>
        <dbReference type="ARBA" id="ARBA00008361"/>
    </source>
</evidence>
<accession>A0AA97KYP2</accession>
<evidence type="ECO:0000256" key="6">
    <source>
        <dbReference type="ARBA" id="ARBA00081503"/>
    </source>
</evidence>
<keyword evidence="9" id="KW-1185">Reference proteome</keyword>
<dbReference type="GO" id="GO:0008168">
    <property type="term" value="F:methyltransferase activity"/>
    <property type="evidence" value="ECO:0007669"/>
    <property type="project" value="UniProtKB-KW"/>
</dbReference>
<feature type="region of interest" description="Disordered" evidence="7">
    <location>
        <begin position="433"/>
        <end position="460"/>
    </location>
</feature>
<dbReference type="KEGG" id="emc:129329655"/>
<dbReference type="InterPro" id="IPR051419">
    <property type="entry name" value="Lys/N-term_MeTrsfase_sf"/>
</dbReference>